<sequence>MSKIDQKLIYNLLCSTDILKYLNICDKTELSSSCKYIYEKCSIIRLENFKFGLMELLEYNYITQKEHYWGHEKYKFKPEYFNTIINKHKDRLLCLTYSVRDYFIIEYFSLKFTNLKSLCLDYIILPKTTLKGIIKNLPNLRTLLLCGIIAGYSKNDIQVADFKFSKHLKELTWINCTQFELDSTDYLSINQHGFGSDFENENTLDLSLNSVNTLEYLDWQRLNDDNIQLFNETIFNNPRLTNLKADLICLNSNSFNLISRSPNLTKLTISMYGESVELDSSILCKLPNIKTLELYTTLENVLDSIDLLVSSCPNLEELKLPYYEEFEHNINDILKNFANLKILSINVYSVFPSTLGSILPESNLEKLEIYSIDPLKFDFNTFINMKKLKYINNTHKDYNYNEYDEISEYENLKGWRVISYPESTQYWKTK</sequence>
<dbReference type="InterPro" id="IPR032675">
    <property type="entry name" value="LRR_dom_sf"/>
</dbReference>
<protein>
    <recommendedName>
        <fullName evidence="3">RNI-like protein</fullName>
    </recommendedName>
</protein>
<dbReference type="EMBL" id="KQ964488">
    <property type="protein sequence ID" value="KXN70954.1"/>
    <property type="molecule type" value="Genomic_DNA"/>
</dbReference>
<proteinExistence type="predicted"/>
<evidence type="ECO:0008006" key="3">
    <source>
        <dbReference type="Google" id="ProtNLM"/>
    </source>
</evidence>
<dbReference type="AlphaFoldDB" id="A0A137P7N7"/>
<gene>
    <name evidence="1" type="ORF">CONCODRAFT_17227</name>
</gene>
<organism evidence="1 2">
    <name type="scientific">Conidiobolus coronatus (strain ATCC 28846 / CBS 209.66 / NRRL 28638)</name>
    <name type="common">Delacroixia coronata</name>
    <dbReference type="NCBI Taxonomy" id="796925"/>
    <lineage>
        <taxon>Eukaryota</taxon>
        <taxon>Fungi</taxon>
        <taxon>Fungi incertae sedis</taxon>
        <taxon>Zoopagomycota</taxon>
        <taxon>Entomophthoromycotina</taxon>
        <taxon>Entomophthoromycetes</taxon>
        <taxon>Entomophthorales</taxon>
        <taxon>Ancylistaceae</taxon>
        <taxon>Conidiobolus</taxon>
    </lineage>
</organism>
<dbReference type="Gene3D" id="3.80.10.10">
    <property type="entry name" value="Ribonuclease Inhibitor"/>
    <property type="match status" value="1"/>
</dbReference>
<evidence type="ECO:0000313" key="2">
    <source>
        <dbReference type="Proteomes" id="UP000070444"/>
    </source>
</evidence>
<name>A0A137P7N7_CONC2</name>
<dbReference type="SUPFAM" id="SSF52047">
    <property type="entry name" value="RNI-like"/>
    <property type="match status" value="1"/>
</dbReference>
<dbReference type="OrthoDB" id="1098139at2759"/>
<keyword evidence="2" id="KW-1185">Reference proteome</keyword>
<evidence type="ECO:0000313" key="1">
    <source>
        <dbReference type="EMBL" id="KXN70954.1"/>
    </source>
</evidence>
<accession>A0A137P7N7</accession>
<dbReference type="Proteomes" id="UP000070444">
    <property type="component" value="Unassembled WGS sequence"/>
</dbReference>
<reference evidence="1 2" key="1">
    <citation type="journal article" date="2015" name="Genome Biol. Evol.">
        <title>Phylogenomic analyses indicate that early fungi evolved digesting cell walls of algal ancestors of land plants.</title>
        <authorList>
            <person name="Chang Y."/>
            <person name="Wang S."/>
            <person name="Sekimoto S."/>
            <person name="Aerts A.L."/>
            <person name="Choi C."/>
            <person name="Clum A."/>
            <person name="LaButti K.M."/>
            <person name="Lindquist E.A."/>
            <person name="Yee Ngan C."/>
            <person name="Ohm R.A."/>
            <person name="Salamov A.A."/>
            <person name="Grigoriev I.V."/>
            <person name="Spatafora J.W."/>
            <person name="Berbee M.L."/>
        </authorList>
    </citation>
    <scope>NUCLEOTIDE SEQUENCE [LARGE SCALE GENOMIC DNA]</scope>
    <source>
        <strain evidence="1 2">NRRL 28638</strain>
    </source>
</reference>